<evidence type="ECO:0000256" key="9">
    <source>
        <dbReference type="ARBA" id="ARBA00023136"/>
    </source>
</evidence>
<evidence type="ECO:0000256" key="11">
    <source>
        <dbReference type="SAM" id="Phobius"/>
    </source>
</evidence>
<comment type="similarity">
    <text evidence="2">Belongs to the TonB family.</text>
</comment>
<feature type="compositionally biased region" description="Basic and acidic residues" evidence="10">
    <location>
        <begin position="79"/>
        <end position="92"/>
    </location>
</feature>
<keyword evidence="5" id="KW-0997">Cell inner membrane</keyword>
<evidence type="ECO:0000313" key="14">
    <source>
        <dbReference type="Proteomes" id="UP000542125"/>
    </source>
</evidence>
<evidence type="ECO:0000256" key="6">
    <source>
        <dbReference type="ARBA" id="ARBA00022692"/>
    </source>
</evidence>
<dbReference type="GO" id="GO:0055085">
    <property type="term" value="P:transmembrane transport"/>
    <property type="evidence" value="ECO:0007669"/>
    <property type="project" value="InterPro"/>
</dbReference>
<dbReference type="InterPro" id="IPR037682">
    <property type="entry name" value="TonB_C"/>
</dbReference>
<feature type="compositionally biased region" description="Pro residues" evidence="10">
    <location>
        <begin position="67"/>
        <end position="78"/>
    </location>
</feature>
<dbReference type="AlphaFoldDB" id="A0A7Y9J0U6"/>
<dbReference type="GO" id="GO:0098797">
    <property type="term" value="C:plasma membrane protein complex"/>
    <property type="evidence" value="ECO:0007669"/>
    <property type="project" value="TreeGrafter"/>
</dbReference>
<evidence type="ECO:0000256" key="10">
    <source>
        <dbReference type="SAM" id="MobiDB-lite"/>
    </source>
</evidence>
<keyword evidence="9 11" id="KW-0472">Membrane</keyword>
<sequence>MSATLTWNSPAPGGLRAGAGLTVLALHAAVIGALAMNSPDPLPVKPTETVEVRFVELAPVVQAVKAPPAPTPPAPVPEVKPEPPKPKPEPPKPKPVPKPTPKPVPKPLPKPEPRPEPPPVSESAISTPPAPPVEAAPPAPAPTPQAAPSGRPDAAERAASPSAPVSNEPRLIGQIDYAGAPPTPVYPRVSQRMREEGIVVVRVLINPRGRVDRATVQKSSGFSRLDEAAVDAARQAAFRPYTENGVAFAALADIPFNFKVKD</sequence>
<evidence type="ECO:0000256" key="8">
    <source>
        <dbReference type="ARBA" id="ARBA00022989"/>
    </source>
</evidence>
<dbReference type="GO" id="GO:0015031">
    <property type="term" value="P:protein transport"/>
    <property type="evidence" value="ECO:0007669"/>
    <property type="project" value="UniProtKB-KW"/>
</dbReference>
<dbReference type="PRINTS" id="PR01217">
    <property type="entry name" value="PRICHEXTENSN"/>
</dbReference>
<feature type="region of interest" description="Disordered" evidence="10">
    <location>
        <begin position="65"/>
        <end position="181"/>
    </location>
</feature>
<feature type="domain" description="TonB C-terminal" evidence="12">
    <location>
        <begin position="171"/>
        <end position="262"/>
    </location>
</feature>
<keyword evidence="3" id="KW-0813">Transport</keyword>
<keyword evidence="14" id="KW-1185">Reference proteome</keyword>
<evidence type="ECO:0000256" key="4">
    <source>
        <dbReference type="ARBA" id="ARBA00022475"/>
    </source>
</evidence>
<dbReference type="NCBIfam" id="TIGR01352">
    <property type="entry name" value="tonB_Cterm"/>
    <property type="match status" value="1"/>
</dbReference>
<name>A0A7Y9J0U6_9BURK</name>
<evidence type="ECO:0000259" key="12">
    <source>
        <dbReference type="PROSITE" id="PS52015"/>
    </source>
</evidence>
<keyword evidence="6 11" id="KW-0812">Transmembrane</keyword>
<dbReference type="EMBL" id="JACBYR010000003">
    <property type="protein sequence ID" value="NYE85744.1"/>
    <property type="molecule type" value="Genomic_DNA"/>
</dbReference>
<dbReference type="PANTHER" id="PTHR33446">
    <property type="entry name" value="PROTEIN TONB-RELATED"/>
    <property type="match status" value="1"/>
</dbReference>
<dbReference type="InterPro" id="IPR006260">
    <property type="entry name" value="TonB/TolA_C"/>
</dbReference>
<evidence type="ECO:0000256" key="1">
    <source>
        <dbReference type="ARBA" id="ARBA00004383"/>
    </source>
</evidence>
<feature type="compositionally biased region" description="Pro residues" evidence="10">
    <location>
        <begin position="128"/>
        <end position="145"/>
    </location>
</feature>
<evidence type="ECO:0000256" key="5">
    <source>
        <dbReference type="ARBA" id="ARBA00022519"/>
    </source>
</evidence>
<gene>
    <name evidence="13" type="ORF">FHW18_005063</name>
</gene>
<dbReference type="InterPro" id="IPR051045">
    <property type="entry name" value="TonB-dependent_transducer"/>
</dbReference>
<evidence type="ECO:0000313" key="13">
    <source>
        <dbReference type="EMBL" id="NYE85744.1"/>
    </source>
</evidence>
<dbReference type="Proteomes" id="UP000542125">
    <property type="component" value="Unassembled WGS sequence"/>
</dbReference>
<protein>
    <submittedName>
        <fullName evidence="13">Protein TonB</fullName>
    </submittedName>
</protein>
<keyword evidence="8 11" id="KW-1133">Transmembrane helix</keyword>
<keyword evidence="7" id="KW-0653">Protein transport</keyword>
<organism evidence="13 14">
    <name type="scientific">Pigmentiphaga litoralis</name>
    <dbReference type="NCBI Taxonomy" id="516702"/>
    <lineage>
        <taxon>Bacteria</taxon>
        <taxon>Pseudomonadati</taxon>
        <taxon>Pseudomonadota</taxon>
        <taxon>Betaproteobacteria</taxon>
        <taxon>Burkholderiales</taxon>
        <taxon>Alcaligenaceae</taxon>
        <taxon>Pigmentiphaga</taxon>
    </lineage>
</organism>
<dbReference type="GO" id="GO:0031992">
    <property type="term" value="F:energy transducer activity"/>
    <property type="evidence" value="ECO:0007669"/>
    <property type="project" value="TreeGrafter"/>
</dbReference>
<reference evidence="13 14" key="1">
    <citation type="submission" date="2020-07" db="EMBL/GenBank/DDBJ databases">
        <title>Genomic Encyclopedia of Type Strains, Phase IV (KMG-V): Genome sequencing to study the core and pangenomes of soil and plant-associated prokaryotes.</title>
        <authorList>
            <person name="Whitman W."/>
        </authorList>
    </citation>
    <scope>NUCLEOTIDE SEQUENCE [LARGE SCALE GENOMIC DNA]</scope>
    <source>
        <strain evidence="13 14">SAS40</strain>
    </source>
</reference>
<dbReference type="PANTHER" id="PTHR33446:SF2">
    <property type="entry name" value="PROTEIN TONB"/>
    <property type="match status" value="1"/>
</dbReference>
<evidence type="ECO:0000256" key="2">
    <source>
        <dbReference type="ARBA" id="ARBA00006555"/>
    </source>
</evidence>
<feature type="compositionally biased region" description="Pro residues" evidence="10">
    <location>
        <begin position="93"/>
        <end position="108"/>
    </location>
</feature>
<evidence type="ECO:0000256" key="7">
    <source>
        <dbReference type="ARBA" id="ARBA00022927"/>
    </source>
</evidence>
<proteinExistence type="inferred from homology"/>
<dbReference type="Pfam" id="PF03544">
    <property type="entry name" value="TonB_C"/>
    <property type="match status" value="1"/>
</dbReference>
<feature type="transmembrane region" description="Helical" evidence="11">
    <location>
        <begin position="15"/>
        <end position="36"/>
    </location>
</feature>
<comment type="subcellular location">
    <subcellularLocation>
        <location evidence="1">Cell inner membrane</location>
        <topology evidence="1">Single-pass membrane protein</topology>
        <orientation evidence="1">Periplasmic side</orientation>
    </subcellularLocation>
</comment>
<dbReference type="Gene3D" id="3.30.1150.10">
    <property type="match status" value="1"/>
</dbReference>
<accession>A0A7Y9J0U6</accession>
<dbReference type="PROSITE" id="PS52015">
    <property type="entry name" value="TONB_CTD"/>
    <property type="match status" value="1"/>
</dbReference>
<keyword evidence="4" id="KW-1003">Cell membrane</keyword>
<comment type="caution">
    <text evidence="13">The sequence shown here is derived from an EMBL/GenBank/DDBJ whole genome shotgun (WGS) entry which is preliminary data.</text>
</comment>
<dbReference type="SUPFAM" id="SSF74653">
    <property type="entry name" value="TolA/TonB C-terminal domain"/>
    <property type="match status" value="1"/>
</dbReference>
<evidence type="ECO:0000256" key="3">
    <source>
        <dbReference type="ARBA" id="ARBA00022448"/>
    </source>
</evidence>
<dbReference type="RefSeq" id="WP_179590105.1">
    <property type="nucleotide sequence ID" value="NZ_JACBYR010000003.1"/>
</dbReference>